<dbReference type="FunFam" id="3.30.1960.10:FF:000001">
    <property type="entry name" value="tRNA wybutosine-synthesizing protein 3 homolog"/>
    <property type="match status" value="1"/>
</dbReference>
<dbReference type="InterPro" id="IPR036602">
    <property type="entry name" value="tRNA_yW-synthesising-like_sf"/>
</dbReference>
<dbReference type="EMBL" id="QUSF01000183">
    <property type="protein sequence ID" value="RLV88631.1"/>
    <property type="molecule type" value="Genomic_DNA"/>
</dbReference>
<evidence type="ECO:0000256" key="1">
    <source>
        <dbReference type="ARBA" id="ARBA00004797"/>
    </source>
</evidence>
<dbReference type="OMA" id="TWLYVSH"/>
<dbReference type="PANTHER" id="PTHR48418">
    <property type="entry name" value="TRNA WYBUTOSINE-SYNTHESIZING PROTEIN 3"/>
    <property type="match status" value="1"/>
</dbReference>
<reference evidence="14 15" key="1">
    <citation type="journal article" date="2018" name="Proc. R. Soc. B">
        <title>A non-coding region near Follistatin controls head colour polymorphism in the Gouldian finch.</title>
        <authorList>
            <person name="Toomey M.B."/>
            <person name="Marques C.I."/>
            <person name="Andrade P."/>
            <person name="Araujo P.M."/>
            <person name="Sabatino S."/>
            <person name="Gazda M.A."/>
            <person name="Afonso S."/>
            <person name="Lopes R.J."/>
            <person name="Corbo J.C."/>
            <person name="Carneiro M."/>
        </authorList>
    </citation>
    <scope>NUCLEOTIDE SEQUENCE [LARGE SCALE GENOMIC DNA]</scope>
    <source>
        <strain evidence="14">Red01</strain>
        <tissue evidence="14">Muscle</tissue>
    </source>
</reference>
<dbReference type="GO" id="GO:0032259">
    <property type="term" value="P:methylation"/>
    <property type="evidence" value="ECO:0007669"/>
    <property type="project" value="UniProtKB-KW"/>
</dbReference>
<keyword evidence="5" id="KW-0489">Methyltransferase</keyword>
<comment type="catalytic activity">
    <reaction evidence="11">
        <text>4-demethyl-7-[(3S)-3-amino-3-carboxypropyl]wyosine(37) in tRNA(Phe) + S-adenosyl-L-methionine = 7-[(3S)-3-amino-3-carboxypropyl]wyosine(37) in tRNA(Phe) + S-adenosyl-L-homocysteine + H(+)</text>
        <dbReference type="Rhea" id="RHEA:36635"/>
        <dbReference type="Rhea" id="RHEA-COMP:10378"/>
        <dbReference type="Rhea" id="RHEA-COMP:10379"/>
        <dbReference type="ChEBI" id="CHEBI:15378"/>
        <dbReference type="ChEBI" id="CHEBI:57856"/>
        <dbReference type="ChEBI" id="CHEBI:59789"/>
        <dbReference type="ChEBI" id="CHEBI:73543"/>
        <dbReference type="ChEBI" id="CHEBI:73550"/>
        <dbReference type="EC" id="2.1.1.282"/>
    </reaction>
</comment>
<evidence type="ECO:0000256" key="5">
    <source>
        <dbReference type="ARBA" id="ARBA00022603"/>
    </source>
</evidence>
<comment type="pathway">
    <text evidence="1">tRNA modification; wybutosine-tRNA(Phe) biosynthesis.</text>
</comment>
<evidence type="ECO:0000256" key="9">
    <source>
        <dbReference type="ARBA" id="ARBA00025378"/>
    </source>
</evidence>
<dbReference type="SUPFAM" id="SSF111278">
    <property type="entry name" value="SSo0622-like"/>
    <property type="match status" value="1"/>
</dbReference>
<name>A0A3L8RV45_CHLGU</name>
<dbReference type="Pfam" id="PF02676">
    <property type="entry name" value="TYW3"/>
    <property type="match status" value="1"/>
</dbReference>
<evidence type="ECO:0000256" key="11">
    <source>
        <dbReference type="ARBA" id="ARBA00049202"/>
    </source>
</evidence>
<keyword evidence="8" id="KW-0819">tRNA processing</keyword>
<evidence type="ECO:0000256" key="7">
    <source>
        <dbReference type="ARBA" id="ARBA00022691"/>
    </source>
</evidence>
<evidence type="ECO:0000256" key="4">
    <source>
        <dbReference type="ARBA" id="ARBA00016536"/>
    </source>
</evidence>
<dbReference type="PANTHER" id="PTHR48418:SF1">
    <property type="entry name" value="TRNA WYBUTOSINE-SYNTHESIZING PROTEIN 3"/>
    <property type="match status" value="1"/>
</dbReference>
<dbReference type="Gene3D" id="3.30.1960.10">
    <property type="entry name" value="tRNA wybutosine-synthesizing-like"/>
    <property type="match status" value="1"/>
</dbReference>
<dbReference type="OrthoDB" id="263283at2759"/>
<evidence type="ECO:0000256" key="10">
    <source>
        <dbReference type="ARBA" id="ARBA00030554"/>
    </source>
</evidence>
<organism evidence="14 15">
    <name type="scientific">Chloebia gouldiae</name>
    <name type="common">Gouldian finch</name>
    <name type="synonym">Erythrura gouldiae</name>
    <dbReference type="NCBI Taxonomy" id="44316"/>
    <lineage>
        <taxon>Eukaryota</taxon>
        <taxon>Metazoa</taxon>
        <taxon>Chordata</taxon>
        <taxon>Craniata</taxon>
        <taxon>Vertebrata</taxon>
        <taxon>Euteleostomi</taxon>
        <taxon>Archelosauria</taxon>
        <taxon>Archosauria</taxon>
        <taxon>Dinosauria</taxon>
        <taxon>Saurischia</taxon>
        <taxon>Theropoda</taxon>
        <taxon>Coelurosauria</taxon>
        <taxon>Aves</taxon>
        <taxon>Neognathae</taxon>
        <taxon>Neoaves</taxon>
        <taxon>Telluraves</taxon>
        <taxon>Australaves</taxon>
        <taxon>Passeriformes</taxon>
        <taxon>Passeroidea</taxon>
        <taxon>Passeridae</taxon>
        <taxon>Chloebia</taxon>
    </lineage>
</organism>
<dbReference type="STRING" id="44316.ENSEGOP00005013489"/>
<comment type="similarity">
    <text evidence="2">Belongs to the TYW3 family.</text>
</comment>
<protein>
    <recommendedName>
        <fullName evidence="4">tRNA wybutosine-synthesizing protein 3 homolog</fullName>
        <ecNumber evidence="3">2.1.1.282</ecNumber>
    </recommendedName>
    <alternativeName>
        <fullName evidence="10">tRNA(Phe) 7-((3-amino-3-carboxypropyl)-4-demethylwyosine(37)-N(4))-methyltransferase</fullName>
    </alternativeName>
</protein>
<evidence type="ECO:0000256" key="12">
    <source>
        <dbReference type="SAM" id="MobiDB-lite"/>
    </source>
</evidence>
<dbReference type="EC" id="2.1.1.282" evidence="3"/>
<dbReference type="Proteomes" id="UP000276834">
    <property type="component" value="Unassembled WGS sequence"/>
</dbReference>
<dbReference type="GO" id="GO:0008033">
    <property type="term" value="P:tRNA processing"/>
    <property type="evidence" value="ECO:0007669"/>
    <property type="project" value="UniProtKB-KW"/>
</dbReference>
<dbReference type="InterPro" id="IPR003827">
    <property type="entry name" value="tRNA_yW-synthesising"/>
</dbReference>
<keyword evidence="6" id="KW-0808">Transferase</keyword>
<evidence type="ECO:0000259" key="13">
    <source>
        <dbReference type="Pfam" id="PF02676"/>
    </source>
</evidence>
<evidence type="ECO:0000256" key="3">
    <source>
        <dbReference type="ARBA" id="ARBA00012750"/>
    </source>
</evidence>
<dbReference type="UniPathway" id="UPA00375"/>
<accession>A0A3L8RV45</accession>
<dbReference type="GO" id="GO:0008168">
    <property type="term" value="F:methyltransferase activity"/>
    <property type="evidence" value="ECO:0007669"/>
    <property type="project" value="UniProtKB-KW"/>
</dbReference>
<evidence type="ECO:0000256" key="8">
    <source>
        <dbReference type="ARBA" id="ARBA00022694"/>
    </source>
</evidence>
<keyword evidence="15" id="KW-1185">Reference proteome</keyword>
<gene>
    <name evidence="14" type="ORF">DV515_00015451</name>
</gene>
<evidence type="ECO:0000313" key="14">
    <source>
        <dbReference type="EMBL" id="RLV88631.1"/>
    </source>
</evidence>
<proteinExistence type="inferred from homology"/>
<evidence type="ECO:0000256" key="2">
    <source>
        <dbReference type="ARBA" id="ARBA00008569"/>
    </source>
</evidence>
<comment type="function">
    <text evidence="9">Probable S-adenosyl-L-methionine-dependent methyltransferase that acts as a component of the wybutosine biosynthesis pathway. Wybutosine is a hyper modified guanosine with a tricyclic base found at the 3'-position adjacent to the anticodon of eukaryotic phenylalanine tRNA.</text>
</comment>
<dbReference type="AlphaFoldDB" id="A0A3L8RV45"/>
<evidence type="ECO:0000256" key="6">
    <source>
        <dbReference type="ARBA" id="ARBA00022679"/>
    </source>
</evidence>
<comment type="caution">
    <text evidence="14">The sequence shown here is derived from an EMBL/GenBank/DDBJ whole genome shotgun (WGS) entry which is preliminary data.</text>
</comment>
<evidence type="ECO:0000313" key="15">
    <source>
        <dbReference type="Proteomes" id="UP000276834"/>
    </source>
</evidence>
<feature type="compositionally biased region" description="Basic and acidic residues" evidence="12">
    <location>
        <begin position="233"/>
        <end position="244"/>
    </location>
</feature>
<keyword evidence="7" id="KW-0949">S-adenosyl-L-methionine</keyword>
<feature type="region of interest" description="Disordered" evidence="12">
    <location>
        <begin position="225"/>
        <end position="245"/>
    </location>
</feature>
<feature type="domain" description="tRNA wybutosine-synthesizing protein" evidence="13">
    <location>
        <begin position="11"/>
        <end position="188"/>
    </location>
</feature>
<sequence length="256" mass="28790">MAAFARRKAQRLARPDPSRKRALDARAAELVRLLNARERFCSASSCDGRVVVMDTNGTGIQKKNCTWLLVTHDPCVKGDVMAALKKATGDVVFKFEPFVLHVLCQELQDAQLLHSVAIDSGFRNSGITVGRGGKITMAVRSTHCLEVPLSHKGRLMVSEEYIEFLVHVANQKMEENIRRIDRFHKGLERALEAADTLQKLCVPADTLFPEGPEKSHSVYVRRRKRWTAQKQAEPSRELEPHDDTESSLGLFTEIMI</sequence>